<dbReference type="PROSITE" id="PS50086">
    <property type="entry name" value="TBC_RABGAP"/>
    <property type="match status" value="1"/>
</dbReference>
<organism evidence="3 4">
    <name type="scientific">Microdochium bolleyi</name>
    <dbReference type="NCBI Taxonomy" id="196109"/>
    <lineage>
        <taxon>Eukaryota</taxon>
        <taxon>Fungi</taxon>
        <taxon>Dikarya</taxon>
        <taxon>Ascomycota</taxon>
        <taxon>Pezizomycotina</taxon>
        <taxon>Sordariomycetes</taxon>
        <taxon>Xylariomycetidae</taxon>
        <taxon>Xylariales</taxon>
        <taxon>Microdochiaceae</taxon>
        <taxon>Microdochium</taxon>
    </lineage>
</organism>
<feature type="compositionally biased region" description="Low complexity" evidence="1">
    <location>
        <begin position="1"/>
        <end position="14"/>
    </location>
</feature>
<dbReference type="Proteomes" id="UP000070501">
    <property type="component" value="Unassembled WGS sequence"/>
</dbReference>
<dbReference type="InterPro" id="IPR000195">
    <property type="entry name" value="Rab-GAP-TBC_dom"/>
</dbReference>
<dbReference type="Gene3D" id="1.10.8.270">
    <property type="entry name" value="putative rabgap domain of human tbc1 domain family member 14 like domains"/>
    <property type="match status" value="1"/>
</dbReference>
<evidence type="ECO:0000313" key="4">
    <source>
        <dbReference type="Proteomes" id="UP000070501"/>
    </source>
</evidence>
<feature type="domain" description="Rab-GAP TBC" evidence="2">
    <location>
        <begin position="453"/>
        <end position="660"/>
    </location>
</feature>
<feature type="region of interest" description="Disordered" evidence="1">
    <location>
        <begin position="50"/>
        <end position="291"/>
    </location>
</feature>
<reference evidence="4" key="1">
    <citation type="submission" date="2016-02" db="EMBL/GenBank/DDBJ databases">
        <title>Draft genome sequence of Microdochium bolleyi, a fungal endophyte of beachgrass.</title>
        <authorList>
            <consortium name="DOE Joint Genome Institute"/>
            <person name="David A.S."/>
            <person name="May G."/>
            <person name="Haridas S."/>
            <person name="Lim J."/>
            <person name="Wang M."/>
            <person name="Labutti K."/>
            <person name="Lipzen A."/>
            <person name="Barry K."/>
            <person name="Grigoriev I.V."/>
        </authorList>
    </citation>
    <scope>NUCLEOTIDE SEQUENCE [LARGE SCALE GENOMIC DNA]</scope>
    <source>
        <strain evidence="4">J235TASD1</strain>
    </source>
</reference>
<protein>
    <submittedName>
        <fullName evidence="3">Rab-GTPase-TBC domain-domain-containing protein</fullName>
    </submittedName>
</protein>
<dbReference type="Gene3D" id="1.10.10.750">
    <property type="entry name" value="Ypt/Rab-GAP domain of gyp1p, domain 1"/>
    <property type="match status" value="1"/>
</dbReference>
<name>A0A136ILX4_9PEZI</name>
<dbReference type="InParanoid" id="A0A136ILX4"/>
<evidence type="ECO:0000313" key="3">
    <source>
        <dbReference type="EMBL" id="KXJ85962.1"/>
    </source>
</evidence>
<dbReference type="InterPro" id="IPR053949">
    <property type="entry name" value="SBE2/SBE22_M"/>
</dbReference>
<feature type="region of interest" description="Disordered" evidence="1">
    <location>
        <begin position="1"/>
        <end position="23"/>
    </location>
</feature>
<dbReference type="Pfam" id="PF00566">
    <property type="entry name" value="RabGAP-TBC"/>
    <property type="match status" value="1"/>
</dbReference>
<accession>A0A136ILX4</accession>
<feature type="compositionally biased region" description="Basic and acidic residues" evidence="1">
    <location>
        <begin position="87"/>
        <end position="98"/>
    </location>
</feature>
<dbReference type="InterPro" id="IPR050302">
    <property type="entry name" value="Rab_GAP_TBC_domain"/>
</dbReference>
<dbReference type="SUPFAM" id="SSF47923">
    <property type="entry name" value="Ypt/Rab-GAP domain of gyp1p"/>
    <property type="match status" value="2"/>
</dbReference>
<dbReference type="Pfam" id="PF22874">
    <property type="entry name" value="SBE2_M"/>
    <property type="match status" value="1"/>
</dbReference>
<dbReference type="PANTHER" id="PTHR47219:SF15">
    <property type="entry name" value="TBC1 DOMAIN FAMILY MEMBER 12 ISOFORM X1"/>
    <property type="match status" value="1"/>
</dbReference>
<dbReference type="InterPro" id="IPR035969">
    <property type="entry name" value="Rab-GAP_TBC_sf"/>
</dbReference>
<dbReference type="GO" id="GO:0031267">
    <property type="term" value="F:small GTPase binding"/>
    <property type="evidence" value="ECO:0007669"/>
    <property type="project" value="TreeGrafter"/>
</dbReference>
<keyword evidence="4" id="KW-1185">Reference proteome</keyword>
<dbReference type="STRING" id="196109.A0A136ILX4"/>
<dbReference type="AlphaFoldDB" id="A0A136ILX4"/>
<dbReference type="PANTHER" id="PTHR47219">
    <property type="entry name" value="RAB GTPASE-ACTIVATING PROTEIN 1-LIKE"/>
    <property type="match status" value="1"/>
</dbReference>
<feature type="compositionally biased region" description="Low complexity" evidence="1">
    <location>
        <begin position="270"/>
        <end position="288"/>
    </location>
</feature>
<proteinExistence type="predicted"/>
<dbReference type="EMBL" id="KQ964272">
    <property type="protein sequence ID" value="KXJ85962.1"/>
    <property type="molecule type" value="Genomic_DNA"/>
</dbReference>
<dbReference type="FunFam" id="1.10.8.270:FF:000034">
    <property type="entry name" value="TBC (Tre-2/Bub2/Cdc16) domain family"/>
    <property type="match status" value="1"/>
</dbReference>
<feature type="compositionally biased region" description="Polar residues" evidence="1">
    <location>
        <begin position="54"/>
        <end position="67"/>
    </location>
</feature>
<feature type="compositionally biased region" description="Acidic residues" evidence="1">
    <location>
        <begin position="196"/>
        <end position="208"/>
    </location>
</feature>
<dbReference type="SMART" id="SM00164">
    <property type="entry name" value="TBC"/>
    <property type="match status" value="1"/>
</dbReference>
<feature type="compositionally biased region" description="Low complexity" evidence="1">
    <location>
        <begin position="160"/>
        <end position="171"/>
    </location>
</feature>
<sequence>MSSSKTSAASSVQSFTSDDDNSVLADGAHFEEIGLDDDTITLGSAYSRELPFSKANSPPRSYPSSFASEVRGQAHRNNSYKHTAHAQTRELVRPRSQRDITATARNRPAFAPIQTHFRDTSTHGLTGGIGPELFRGPNANRGLAIRSSSLSAHHRRREPSPSVAPRSVSPADPKSQAPTRRRSWQPQQDRKSPEELERECDEDDDDNIPEGFILDNVPLSPRPQLERASSRASSTGPSPQRSPERSSKTRVRSVGNGTPAVAAASGSLRSPSWKSDISVSSSISGSSSVGQGRAKSWSAAVSYLNNDAKSLTDKLEEYADELAGKSSGAYPTKIGPKPRVKSALAELPPLRRSNIMIDPLPISKEKEAVLSRTRPSWLPPKDPAEEKKHIKEYQKLMAISLGADKKREAARKQKEEKKENAANELIHIWETNVLGRWDVAIRERPTRELWWKGIAPRCRGTVWTRAIGNELSLSESSYEAALARAREVEQRVSAGKASVEDERRSTWFARIRADVENKTWIGLRIFQRSGPLHESLVDVLRAYAMYRSDIGYLDGCSAVAAILLLNLPTPAAAFIALANMLNRPIPLSFQASDAGAKSTAYNLVLETISKKAPQLHQHLTNRELNLDAEHYLADMFTTLFTQHLSLDECTRLWDVLTFEGDVVLVRAAVALLLEKETALLRCSTPEELCKALSERIIISEKGHDDEWMARVRDAGKS</sequence>
<feature type="compositionally biased region" description="Polar residues" evidence="1">
    <location>
        <begin position="230"/>
        <end position="241"/>
    </location>
</feature>
<gene>
    <name evidence="3" type="ORF">Micbo1qcDRAFT_209524</name>
</gene>
<evidence type="ECO:0000259" key="2">
    <source>
        <dbReference type="PROSITE" id="PS50086"/>
    </source>
</evidence>
<dbReference type="GO" id="GO:0005096">
    <property type="term" value="F:GTPase activator activity"/>
    <property type="evidence" value="ECO:0007669"/>
    <property type="project" value="TreeGrafter"/>
</dbReference>
<dbReference type="Gene3D" id="1.10.472.80">
    <property type="entry name" value="Ypt/Rab-GAP domain of gyp1p, domain 3"/>
    <property type="match status" value="1"/>
</dbReference>
<dbReference type="OrthoDB" id="289721at2759"/>
<evidence type="ECO:0000256" key="1">
    <source>
        <dbReference type="SAM" id="MobiDB-lite"/>
    </source>
</evidence>